<organism evidence="1">
    <name type="scientific">Lepeophtheirus salmonis</name>
    <name type="common">Salmon louse</name>
    <name type="synonym">Caligus salmonis</name>
    <dbReference type="NCBI Taxonomy" id="72036"/>
    <lineage>
        <taxon>Eukaryota</taxon>
        <taxon>Metazoa</taxon>
        <taxon>Ecdysozoa</taxon>
        <taxon>Arthropoda</taxon>
        <taxon>Crustacea</taxon>
        <taxon>Multicrustacea</taxon>
        <taxon>Hexanauplia</taxon>
        <taxon>Copepoda</taxon>
        <taxon>Siphonostomatoida</taxon>
        <taxon>Caligidae</taxon>
        <taxon>Lepeophtheirus</taxon>
    </lineage>
</organism>
<dbReference type="AlphaFoldDB" id="A0A0K2TMM9"/>
<name>A0A0K2TMM9_LEPSM</name>
<sequence>MPIALTKIECLFPEFETVVENDYEAKAIAIFTTNSLFPQQTTKRTENSKSQVLDKTSCLFPCDKAFVSFETSEKEWRFFLDRWKLLNNRSFVPCGYQCSDFKKE</sequence>
<evidence type="ECO:0000313" key="1">
    <source>
        <dbReference type="EMBL" id="CDW27169.1"/>
    </source>
</evidence>
<proteinExistence type="predicted"/>
<protein>
    <submittedName>
        <fullName evidence="1">Uncharacterized protein</fullName>
    </submittedName>
</protein>
<accession>A0A0K2TMM9</accession>
<reference evidence="1" key="1">
    <citation type="submission" date="2014-05" db="EMBL/GenBank/DDBJ databases">
        <authorList>
            <person name="Chronopoulou M."/>
        </authorList>
    </citation>
    <scope>NUCLEOTIDE SEQUENCE</scope>
    <source>
        <tissue evidence="1">Whole organism</tissue>
    </source>
</reference>
<dbReference type="EMBL" id="HACA01009808">
    <property type="protein sequence ID" value="CDW27169.1"/>
    <property type="molecule type" value="Transcribed_RNA"/>
</dbReference>